<feature type="compositionally biased region" description="Basic and acidic residues" evidence="12">
    <location>
        <begin position="389"/>
        <end position="402"/>
    </location>
</feature>
<dbReference type="InterPro" id="IPR003593">
    <property type="entry name" value="AAA+_ATPase"/>
</dbReference>
<dbReference type="Proteomes" id="UP001157186">
    <property type="component" value="Unassembled WGS sequence"/>
</dbReference>
<comment type="function">
    <text evidence="11">DNA polymerase III is a complex, multichain enzyme responsible for most of the replicative synthesis in bacteria. This DNA polymerase also exhibits 3' to 5' exonuclease activity.</text>
</comment>
<evidence type="ECO:0000256" key="11">
    <source>
        <dbReference type="RuleBase" id="RU364063"/>
    </source>
</evidence>
<dbReference type="EC" id="2.7.7.7" evidence="11"/>
<comment type="catalytic activity">
    <reaction evidence="10 11">
        <text>DNA(n) + a 2'-deoxyribonucleoside 5'-triphosphate = DNA(n+1) + diphosphate</text>
        <dbReference type="Rhea" id="RHEA:22508"/>
        <dbReference type="Rhea" id="RHEA-COMP:17339"/>
        <dbReference type="Rhea" id="RHEA-COMP:17340"/>
        <dbReference type="ChEBI" id="CHEBI:33019"/>
        <dbReference type="ChEBI" id="CHEBI:61560"/>
        <dbReference type="ChEBI" id="CHEBI:173112"/>
        <dbReference type="EC" id="2.7.7.7"/>
    </reaction>
</comment>
<evidence type="ECO:0000256" key="3">
    <source>
        <dbReference type="ARBA" id="ARBA00022695"/>
    </source>
</evidence>
<keyword evidence="3 11" id="KW-0548">Nucleotidyltransferase</keyword>
<evidence type="ECO:0000256" key="4">
    <source>
        <dbReference type="ARBA" id="ARBA00022705"/>
    </source>
</evidence>
<dbReference type="SMART" id="SM00382">
    <property type="entry name" value="AAA"/>
    <property type="match status" value="1"/>
</dbReference>
<comment type="subunit">
    <text evidence="11">DNA polymerase III contains a core (composed of alpha, epsilon and theta chains) that associates with a tau subunit. This core dimerizes to form the POLIII' complex. PolIII' associates with the gamma complex (composed of gamma, delta, delta', psi and chi chains) and with the beta chain to form the complete DNA polymerase III complex.</text>
</comment>
<dbReference type="CDD" id="cd00009">
    <property type="entry name" value="AAA"/>
    <property type="match status" value="1"/>
</dbReference>
<keyword evidence="9 11" id="KW-0239">DNA-directed DNA polymerase</keyword>
<feature type="domain" description="AAA+ ATPase" evidence="13">
    <location>
        <begin position="37"/>
        <end position="178"/>
    </location>
</feature>
<feature type="region of interest" description="Disordered" evidence="12">
    <location>
        <begin position="574"/>
        <end position="606"/>
    </location>
</feature>
<keyword evidence="5" id="KW-0479">Metal-binding</keyword>
<sequence length="757" mass="84299">MSYQVLARKWRPKNFQQLMGQEHVVTVLTNAIVQQRLHHAYLFTGTRGVGKTTIARIFAKSLNCEQGITAEPCGECQACLDIDQGRFVDLLEIDAASRTKVDDTREILDNVQYAPSRGRYKVYLIDEVHMLSRSSFNALLKTLEEPPEHVKFILATTDPQKLPVTVLSRCLQFHLKALSVVQISQQLKTILAAEQVEFDELAISLLAKAARGSMRDSLSLTDQAIAQGQGHIIAANVQQMLGGVDHHWIYKILILLLKQDAKGLMALSLEIASYAPNYGRLLAELIQLLHQVAMAQVVGSHFDLSPEHNQLLEKFCQSMSPEDVQLYYQIAVNGRKDLPYAADEQAAFDMVLLRLLAFKPQTRPLIDETVQLESQTPVSFDDIELPDTDISHQDTSGEKALDESTANSASVESQAPVAIQDESELSSVDVIQSEEQTTSVTQVPSNTPVIDTEQQQAELSNELTQEMLAIEEQAQQQSAQAPTQQPPVLNQPEQQMADMASDEPEVEVVQQSTVEHEHQQAEFCSQHANEQHAIAEPGATSSADNSMQNSDIAATKNPTGIEAILANRNMLRSRKKALEQSGKKPKDAEARQDKQQTPLVKKPAQDVPDIELVPDQFTPEIIDPSVIKKANQVDKWANMIDAMALNGRLRQLALNATIEGDPESDSLVLLLNQSTKHLKSDAAHQQLQQFVSQYFARPMQVEIKVVEQTVADPAQIQSHINDKRYDYAKELLLNDEFVIALQQQFQAELDEKTIVAR</sequence>
<evidence type="ECO:0000313" key="15">
    <source>
        <dbReference type="Proteomes" id="UP001157186"/>
    </source>
</evidence>
<dbReference type="InterPro" id="IPR022754">
    <property type="entry name" value="DNA_pol_III_gamma-3"/>
</dbReference>
<dbReference type="Pfam" id="PF12169">
    <property type="entry name" value="DNA_pol3_gamma3"/>
    <property type="match status" value="1"/>
</dbReference>
<evidence type="ECO:0000256" key="7">
    <source>
        <dbReference type="ARBA" id="ARBA00022833"/>
    </source>
</evidence>
<protein>
    <recommendedName>
        <fullName evidence="11">DNA polymerase III subunit gamma/tau</fullName>
        <ecNumber evidence="11">2.7.7.7</ecNumber>
    </recommendedName>
</protein>
<dbReference type="PANTHER" id="PTHR11669">
    <property type="entry name" value="REPLICATION FACTOR C / DNA POLYMERASE III GAMMA-TAU SUBUNIT"/>
    <property type="match status" value="1"/>
</dbReference>
<dbReference type="Pfam" id="PF13177">
    <property type="entry name" value="DNA_pol3_delta2"/>
    <property type="match status" value="1"/>
</dbReference>
<evidence type="ECO:0000256" key="9">
    <source>
        <dbReference type="ARBA" id="ARBA00022932"/>
    </source>
</evidence>
<dbReference type="NCBIfam" id="NF005942">
    <property type="entry name" value="PRK07994.1"/>
    <property type="match status" value="1"/>
</dbReference>
<keyword evidence="15" id="KW-1185">Reference proteome</keyword>
<dbReference type="InterPro" id="IPR027417">
    <property type="entry name" value="P-loop_NTPase"/>
</dbReference>
<comment type="caution">
    <text evidence="14">The sequence shown here is derived from an EMBL/GenBank/DDBJ whole genome shotgun (WGS) entry which is preliminary data.</text>
</comment>
<keyword evidence="2 11" id="KW-0808">Transferase</keyword>
<comment type="similarity">
    <text evidence="1 11">Belongs to the DnaX/STICHEL family.</text>
</comment>
<evidence type="ECO:0000256" key="2">
    <source>
        <dbReference type="ARBA" id="ARBA00022679"/>
    </source>
</evidence>
<dbReference type="SUPFAM" id="SSF52540">
    <property type="entry name" value="P-loop containing nucleoside triphosphate hydrolases"/>
    <property type="match status" value="1"/>
</dbReference>
<feature type="region of interest" description="Disordered" evidence="12">
    <location>
        <begin position="473"/>
        <end position="522"/>
    </location>
</feature>
<evidence type="ECO:0000256" key="12">
    <source>
        <dbReference type="SAM" id="MobiDB-lite"/>
    </source>
</evidence>
<keyword evidence="8 11" id="KW-0067">ATP-binding</keyword>
<dbReference type="EMBL" id="BSST01000001">
    <property type="protein sequence ID" value="GLX77372.1"/>
    <property type="molecule type" value="Genomic_DNA"/>
</dbReference>
<dbReference type="RefSeq" id="WP_284243222.1">
    <property type="nucleotide sequence ID" value="NZ_BSST01000001.1"/>
</dbReference>
<evidence type="ECO:0000313" key="14">
    <source>
        <dbReference type="EMBL" id="GLX77372.1"/>
    </source>
</evidence>
<dbReference type="InterPro" id="IPR012763">
    <property type="entry name" value="DNA_pol_III_sug/sutau_N"/>
</dbReference>
<gene>
    <name evidence="11" type="primary">dnaX</name>
    <name evidence="14" type="ORF">tinsulaeT_07120</name>
</gene>
<accession>A0ABQ6GRX1</accession>
<dbReference type="InterPro" id="IPR050238">
    <property type="entry name" value="DNA_Rep/Repair_Clamp_Loader"/>
</dbReference>
<dbReference type="InterPro" id="IPR045085">
    <property type="entry name" value="HLD_clamp_pol_III_gamma_tau"/>
</dbReference>
<evidence type="ECO:0000256" key="5">
    <source>
        <dbReference type="ARBA" id="ARBA00022723"/>
    </source>
</evidence>
<dbReference type="InterPro" id="IPR038249">
    <property type="entry name" value="PolIII_tau_V_sf"/>
</dbReference>
<dbReference type="Gene3D" id="1.10.8.60">
    <property type="match status" value="1"/>
</dbReference>
<keyword evidence="6 11" id="KW-0547">Nucleotide-binding</keyword>
<feature type="region of interest" description="Disordered" evidence="12">
    <location>
        <begin position="377"/>
        <end position="426"/>
    </location>
</feature>
<dbReference type="Pfam" id="PF22608">
    <property type="entry name" value="DNAX_ATPase_lid"/>
    <property type="match status" value="1"/>
</dbReference>
<feature type="compositionally biased region" description="Basic and acidic residues" evidence="12">
    <location>
        <begin position="576"/>
        <end position="594"/>
    </location>
</feature>
<name>A0ABQ6GRX1_9GAMM</name>
<dbReference type="InterPro" id="IPR008921">
    <property type="entry name" value="DNA_pol3_clamp-load_cplx_C"/>
</dbReference>
<feature type="compositionally biased region" description="Polar residues" evidence="12">
    <location>
        <begin position="404"/>
        <end position="413"/>
    </location>
</feature>
<feature type="compositionally biased region" description="Low complexity" evidence="12">
    <location>
        <begin position="473"/>
        <end position="487"/>
    </location>
</feature>
<evidence type="ECO:0000259" key="13">
    <source>
        <dbReference type="SMART" id="SM00382"/>
    </source>
</evidence>
<keyword evidence="7" id="KW-0862">Zinc</keyword>
<dbReference type="InterPro" id="IPR021029">
    <property type="entry name" value="DNA_pol_III_tau_dom-5"/>
</dbReference>
<dbReference type="SUPFAM" id="SSF48019">
    <property type="entry name" value="post-AAA+ oligomerization domain-like"/>
    <property type="match status" value="1"/>
</dbReference>
<reference evidence="14 15" key="1">
    <citation type="submission" date="2023-03" db="EMBL/GenBank/DDBJ databases">
        <title>Draft genome sequence of Thalassotalea insulae KCTC 62186T.</title>
        <authorList>
            <person name="Sawabe T."/>
        </authorList>
    </citation>
    <scope>NUCLEOTIDE SEQUENCE [LARGE SCALE GENOMIC DNA]</scope>
    <source>
        <strain evidence="14 15">KCTC 62186</strain>
    </source>
</reference>
<dbReference type="Pfam" id="PF12170">
    <property type="entry name" value="DNA_pol3_tau_5"/>
    <property type="match status" value="1"/>
</dbReference>
<evidence type="ECO:0000256" key="10">
    <source>
        <dbReference type="ARBA" id="ARBA00049244"/>
    </source>
</evidence>
<dbReference type="NCBIfam" id="NF004046">
    <property type="entry name" value="PRK05563.1"/>
    <property type="match status" value="1"/>
</dbReference>
<dbReference type="NCBIfam" id="TIGR02397">
    <property type="entry name" value="dnaX_nterm"/>
    <property type="match status" value="1"/>
</dbReference>
<dbReference type="CDD" id="cd18137">
    <property type="entry name" value="HLD_clamp_pol_III_gamma_tau"/>
    <property type="match status" value="1"/>
</dbReference>
<dbReference type="Gene3D" id="1.20.272.10">
    <property type="match status" value="1"/>
</dbReference>
<evidence type="ECO:0000256" key="6">
    <source>
        <dbReference type="ARBA" id="ARBA00022741"/>
    </source>
</evidence>
<organism evidence="14 15">
    <name type="scientific">Thalassotalea insulae</name>
    <dbReference type="NCBI Taxonomy" id="2056778"/>
    <lineage>
        <taxon>Bacteria</taxon>
        <taxon>Pseudomonadati</taxon>
        <taxon>Pseudomonadota</taxon>
        <taxon>Gammaproteobacteria</taxon>
        <taxon>Alteromonadales</taxon>
        <taxon>Colwelliaceae</taxon>
        <taxon>Thalassotalea</taxon>
    </lineage>
</organism>
<evidence type="ECO:0000256" key="8">
    <source>
        <dbReference type="ARBA" id="ARBA00022840"/>
    </source>
</evidence>
<proteinExistence type="inferred from homology"/>
<evidence type="ECO:0000256" key="1">
    <source>
        <dbReference type="ARBA" id="ARBA00006360"/>
    </source>
</evidence>
<dbReference type="Gene3D" id="3.40.50.300">
    <property type="entry name" value="P-loop containing nucleotide triphosphate hydrolases"/>
    <property type="match status" value="1"/>
</dbReference>
<dbReference type="Gene3D" id="3.30.300.150">
    <property type="entry name" value="DNA polymerase III, tau subunit, domain V"/>
    <property type="match status" value="1"/>
</dbReference>
<keyword evidence="4 11" id="KW-0235">DNA replication</keyword>
<dbReference type="PANTHER" id="PTHR11669:SF0">
    <property type="entry name" value="PROTEIN STICHEL-LIKE 2"/>
    <property type="match status" value="1"/>
</dbReference>